<protein>
    <submittedName>
        <fullName evidence="3">TRAP-type C4-dicarboxylate transport system substrate-binding protein</fullName>
    </submittedName>
</protein>
<dbReference type="PANTHER" id="PTHR33376">
    <property type="match status" value="1"/>
</dbReference>
<dbReference type="AlphaFoldDB" id="A0AAE3G1W5"/>
<dbReference type="CDD" id="cd13602">
    <property type="entry name" value="PBP2_TRAP_BpDctp6_7"/>
    <property type="match status" value="1"/>
</dbReference>
<dbReference type="InterPro" id="IPR038404">
    <property type="entry name" value="TRAP_DctP_sf"/>
</dbReference>
<dbReference type="RefSeq" id="WP_253475546.1">
    <property type="nucleotide sequence ID" value="NZ_JALJXV010000002.1"/>
</dbReference>
<dbReference type="Gene3D" id="3.40.190.170">
    <property type="entry name" value="Bacterial extracellular solute-binding protein, family 7"/>
    <property type="match status" value="1"/>
</dbReference>
<keyword evidence="4" id="KW-1185">Reference proteome</keyword>
<reference evidence="3" key="1">
    <citation type="submission" date="2022-03" db="EMBL/GenBank/DDBJ databases">
        <title>Genomic Encyclopedia of Type Strains, Phase III (KMG-III): the genomes of soil and plant-associated and newly described type strains.</title>
        <authorList>
            <person name="Whitman W."/>
        </authorList>
    </citation>
    <scope>NUCLEOTIDE SEQUENCE</scope>
    <source>
        <strain evidence="3">ANL 6-2</strain>
    </source>
</reference>
<dbReference type="InterPro" id="IPR018389">
    <property type="entry name" value="DctP_fam"/>
</dbReference>
<keyword evidence="1 2" id="KW-0732">Signal</keyword>
<name>A0AAE3G1W5_9GAMM</name>
<gene>
    <name evidence="3" type="ORF">J2T57_001148</name>
</gene>
<comment type="caution">
    <text evidence="3">The sequence shown here is derived from an EMBL/GenBank/DDBJ whole genome shotgun (WGS) entry which is preliminary data.</text>
</comment>
<feature type="chain" id="PRO_5042043611" evidence="2">
    <location>
        <begin position="23"/>
        <end position="324"/>
    </location>
</feature>
<dbReference type="PANTHER" id="PTHR33376:SF4">
    <property type="entry name" value="SIALIC ACID-BINDING PERIPLASMIC PROTEIN SIAP"/>
    <property type="match status" value="1"/>
</dbReference>
<sequence length="324" mass="36157">MKRLTTLLSAVALGLGSAAATAETRWDMATPYGDSTFHTKNVREFVQEIHDATNGELRIEVHSAGSLVSHPNIKRAVRNRQVQAGELFISILGNESPIFAIDSVPFLATSYEEAEALWHASRPKIEQLLERDRIKLLYSVAWPAQGFYTNRELNTVEDFEGLRFRAYNSTTSRMAELLGMQGTQVEVPEIPQAFSTGIINAMITSPTTGVDSTAWDFVDYFYDVQAWIPKNMVVVNQQVWDQLDEATQETILEAAARAEERGWEMSRNEAEAQKAILDENGLRVMEPSAELMEGLNAIGEQMIEEWLKEAGADGEAIIEAFHGN</sequence>
<evidence type="ECO:0000313" key="4">
    <source>
        <dbReference type="Proteomes" id="UP001205843"/>
    </source>
</evidence>
<evidence type="ECO:0000313" key="3">
    <source>
        <dbReference type="EMBL" id="MCP1674049.1"/>
    </source>
</evidence>
<organism evidence="3 4">
    <name type="scientific">Natronocella acetinitrilica</name>
    <dbReference type="NCBI Taxonomy" id="414046"/>
    <lineage>
        <taxon>Bacteria</taxon>
        <taxon>Pseudomonadati</taxon>
        <taxon>Pseudomonadota</taxon>
        <taxon>Gammaproteobacteria</taxon>
        <taxon>Chromatiales</taxon>
        <taxon>Ectothiorhodospiraceae</taxon>
        <taxon>Natronocella</taxon>
    </lineage>
</organism>
<feature type="signal peptide" evidence="2">
    <location>
        <begin position="1"/>
        <end position="22"/>
    </location>
</feature>
<dbReference type="GO" id="GO:0055085">
    <property type="term" value="P:transmembrane transport"/>
    <property type="evidence" value="ECO:0007669"/>
    <property type="project" value="InterPro"/>
</dbReference>
<evidence type="ECO:0000256" key="2">
    <source>
        <dbReference type="SAM" id="SignalP"/>
    </source>
</evidence>
<proteinExistence type="predicted"/>
<accession>A0AAE3G1W5</accession>
<dbReference type="NCBIfam" id="NF037995">
    <property type="entry name" value="TRAP_S1"/>
    <property type="match status" value="1"/>
</dbReference>
<evidence type="ECO:0000256" key="1">
    <source>
        <dbReference type="ARBA" id="ARBA00022729"/>
    </source>
</evidence>
<dbReference type="EMBL" id="JALJXV010000002">
    <property type="protein sequence ID" value="MCP1674049.1"/>
    <property type="molecule type" value="Genomic_DNA"/>
</dbReference>
<dbReference type="Pfam" id="PF03480">
    <property type="entry name" value="DctP"/>
    <property type="match status" value="1"/>
</dbReference>
<dbReference type="Proteomes" id="UP001205843">
    <property type="component" value="Unassembled WGS sequence"/>
</dbReference>